<dbReference type="InterPro" id="IPR008523">
    <property type="entry name" value="DUF805"/>
</dbReference>
<dbReference type="Proteomes" id="UP000033434">
    <property type="component" value="Unassembled WGS sequence"/>
</dbReference>
<dbReference type="EMBL" id="AUXW01000135">
    <property type="protein sequence ID" value="KKE84557.1"/>
    <property type="molecule type" value="Genomic_DNA"/>
</dbReference>
<evidence type="ECO:0008006" key="4">
    <source>
        <dbReference type="Google" id="ProtNLM"/>
    </source>
</evidence>
<dbReference type="AlphaFoldDB" id="A0A0F6AEB5"/>
<evidence type="ECO:0000313" key="3">
    <source>
        <dbReference type="Proteomes" id="UP000033434"/>
    </source>
</evidence>
<keyword evidence="1" id="KW-0812">Transmembrane</keyword>
<organism evidence="2 3">
    <name type="scientific">Pseudoalteromonas luteoviolacea S4054</name>
    <dbReference type="NCBI Taxonomy" id="1129367"/>
    <lineage>
        <taxon>Bacteria</taxon>
        <taxon>Pseudomonadati</taxon>
        <taxon>Pseudomonadota</taxon>
        <taxon>Gammaproteobacteria</taxon>
        <taxon>Alteromonadales</taxon>
        <taxon>Pseudoalteromonadaceae</taxon>
        <taxon>Pseudoalteromonas</taxon>
    </lineage>
</organism>
<keyword evidence="1" id="KW-1133">Transmembrane helix</keyword>
<name>A0A0F6AEB5_9GAMM</name>
<evidence type="ECO:0000313" key="2">
    <source>
        <dbReference type="EMBL" id="KKE84557.1"/>
    </source>
</evidence>
<sequence length="91" mass="9829">MFALFNAFASIALSIFEHLLGTTLLSLIYALAVAVPSIAVSVRRLHDTNRSGWWVLIALIPIIGTIAMIIFAALEGDECENKYGPNPKKAG</sequence>
<keyword evidence="1" id="KW-0472">Membrane</keyword>
<protein>
    <recommendedName>
        <fullName evidence="4">Aminopeptidase C</fullName>
    </recommendedName>
</protein>
<feature type="transmembrane region" description="Helical" evidence="1">
    <location>
        <begin position="54"/>
        <end position="74"/>
    </location>
</feature>
<comment type="caution">
    <text evidence="2">The sequence shown here is derived from an EMBL/GenBank/DDBJ whole genome shotgun (WGS) entry which is preliminary data.</text>
</comment>
<dbReference type="PANTHER" id="PTHR34980">
    <property type="entry name" value="INNER MEMBRANE PROTEIN-RELATED-RELATED"/>
    <property type="match status" value="1"/>
</dbReference>
<evidence type="ECO:0000256" key="1">
    <source>
        <dbReference type="SAM" id="Phobius"/>
    </source>
</evidence>
<dbReference type="GO" id="GO:0005886">
    <property type="term" value="C:plasma membrane"/>
    <property type="evidence" value="ECO:0007669"/>
    <property type="project" value="TreeGrafter"/>
</dbReference>
<dbReference type="PATRIC" id="fig|1129367.4.peg.1432"/>
<feature type="transmembrane region" description="Helical" evidence="1">
    <location>
        <begin position="24"/>
        <end position="42"/>
    </location>
</feature>
<dbReference type="PANTHER" id="PTHR34980:SF2">
    <property type="entry name" value="INNER MEMBRANE PROTEIN YHAH-RELATED"/>
    <property type="match status" value="1"/>
</dbReference>
<dbReference type="Pfam" id="PF05656">
    <property type="entry name" value="DUF805"/>
    <property type="match status" value="1"/>
</dbReference>
<gene>
    <name evidence="2" type="ORF">N479_08305</name>
</gene>
<proteinExistence type="predicted"/>
<reference evidence="2 3" key="1">
    <citation type="journal article" date="2015" name="BMC Genomics">
        <title>Genome mining reveals unlocked bioactive potential of marine Gram-negative bacteria.</title>
        <authorList>
            <person name="Machado H."/>
            <person name="Sonnenschein E.C."/>
            <person name="Melchiorsen J."/>
            <person name="Gram L."/>
        </authorList>
    </citation>
    <scope>NUCLEOTIDE SEQUENCE [LARGE SCALE GENOMIC DNA]</scope>
    <source>
        <strain evidence="2 3">S4054</strain>
    </source>
</reference>
<accession>A0A0F6AEB5</accession>